<evidence type="ECO:0000256" key="2">
    <source>
        <dbReference type="ARBA" id="ARBA00022692"/>
    </source>
</evidence>
<feature type="transmembrane region" description="Helical" evidence="6">
    <location>
        <begin position="118"/>
        <end position="139"/>
    </location>
</feature>
<evidence type="ECO:0000313" key="9">
    <source>
        <dbReference type="Proteomes" id="UP000256645"/>
    </source>
</evidence>
<evidence type="ECO:0000313" key="8">
    <source>
        <dbReference type="EMBL" id="RDW88506.1"/>
    </source>
</evidence>
<evidence type="ECO:0000256" key="4">
    <source>
        <dbReference type="ARBA" id="ARBA00023136"/>
    </source>
</evidence>
<dbReference type="STRING" id="1849047.A0A3D8SQB2"/>
<evidence type="ECO:0000256" key="5">
    <source>
        <dbReference type="ARBA" id="ARBA00038359"/>
    </source>
</evidence>
<feature type="domain" description="Rhodopsin" evidence="7">
    <location>
        <begin position="47"/>
        <end position="267"/>
    </location>
</feature>
<keyword evidence="2 6" id="KW-0812">Transmembrane</keyword>
<comment type="similarity">
    <text evidence="5">Belongs to the SAT4 family.</text>
</comment>
<comment type="subcellular location">
    <subcellularLocation>
        <location evidence="1">Membrane</location>
        <topology evidence="1">Multi-pass membrane protein</topology>
    </subcellularLocation>
</comment>
<dbReference type="Pfam" id="PF20684">
    <property type="entry name" value="Fung_rhodopsin"/>
    <property type="match status" value="1"/>
</dbReference>
<feature type="transmembrane region" description="Helical" evidence="6">
    <location>
        <begin position="192"/>
        <end position="218"/>
    </location>
</feature>
<dbReference type="Proteomes" id="UP000256645">
    <property type="component" value="Unassembled WGS sequence"/>
</dbReference>
<feature type="transmembrane region" description="Helical" evidence="6">
    <location>
        <begin position="29"/>
        <end position="51"/>
    </location>
</feature>
<dbReference type="InterPro" id="IPR049326">
    <property type="entry name" value="Rhodopsin_dom_fungi"/>
</dbReference>
<dbReference type="AlphaFoldDB" id="A0A3D8SQB2"/>
<evidence type="ECO:0000256" key="6">
    <source>
        <dbReference type="SAM" id="Phobius"/>
    </source>
</evidence>
<feature type="transmembrane region" description="Helical" evidence="6">
    <location>
        <begin position="230"/>
        <end position="248"/>
    </location>
</feature>
<dbReference type="OrthoDB" id="5429740at2759"/>
<keyword evidence="4 6" id="KW-0472">Membrane</keyword>
<accession>A0A3D8SQB2</accession>
<reference evidence="8 9" key="1">
    <citation type="journal article" date="2018" name="IMA Fungus">
        <title>IMA Genome-F 9: Draft genome sequence of Annulohypoxylon stygium, Aspergillus mulundensis, Berkeleyomyces basicola (syn. Thielaviopsis basicola), Ceratocystis smalleyi, two Cercospora beticola strains, Coleophoma cylindrospora, Fusarium fracticaudum, Phialophora cf. hyalina, and Morchella septimelata.</title>
        <authorList>
            <person name="Wingfield B.D."/>
            <person name="Bills G.F."/>
            <person name="Dong Y."/>
            <person name="Huang W."/>
            <person name="Nel W.J."/>
            <person name="Swalarsk-Parry B.S."/>
            <person name="Vaghefi N."/>
            <person name="Wilken P.M."/>
            <person name="An Z."/>
            <person name="de Beer Z.W."/>
            <person name="De Vos L."/>
            <person name="Chen L."/>
            <person name="Duong T.A."/>
            <person name="Gao Y."/>
            <person name="Hammerbacher A."/>
            <person name="Kikkert J.R."/>
            <person name="Li Y."/>
            <person name="Li H."/>
            <person name="Li K."/>
            <person name="Li Q."/>
            <person name="Liu X."/>
            <person name="Ma X."/>
            <person name="Naidoo K."/>
            <person name="Pethybridge S.J."/>
            <person name="Sun J."/>
            <person name="Steenkamp E.T."/>
            <person name="van der Nest M.A."/>
            <person name="van Wyk S."/>
            <person name="Wingfield M.J."/>
            <person name="Xiong C."/>
            <person name="Yue Q."/>
            <person name="Zhang X."/>
        </authorList>
    </citation>
    <scope>NUCLEOTIDE SEQUENCE [LARGE SCALE GENOMIC DNA]</scope>
    <source>
        <strain evidence="8 9">BP6252</strain>
    </source>
</reference>
<dbReference type="InterPro" id="IPR052337">
    <property type="entry name" value="SAT4-like"/>
</dbReference>
<gene>
    <name evidence="8" type="ORF">BP6252_00538</name>
</gene>
<protein>
    <recommendedName>
        <fullName evidence="7">Rhodopsin domain-containing protein</fullName>
    </recommendedName>
</protein>
<evidence type="ECO:0000256" key="1">
    <source>
        <dbReference type="ARBA" id="ARBA00004141"/>
    </source>
</evidence>
<proteinExistence type="inferred from homology"/>
<evidence type="ECO:0000256" key="3">
    <source>
        <dbReference type="ARBA" id="ARBA00022989"/>
    </source>
</evidence>
<keyword evidence="9" id="KW-1185">Reference proteome</keyword>
<dbReference type="PANTHER" id="PTHR33048">
    <property type="entry name" value="PTH11-LIKE INTEGRAL MEMBRANE PROTEIN (AFU_ORTHOLOGUE AFUA_5G11245)"/>
    <property type="match status" value="1"/>
</dbReference>
<sequence length="289" mass="31921">MSNVTSGTYLAGVDLAEFNVADTTSLTHIIITLNIVFMTLVSIVAVLRIFIRICVVHAAGLDDYLMVLAAVFALILSSFFLVGASQGLGKHIWVIMDESGASFLTATKHITQSLYAGYLAYTTAISLTKVSIAASYLRIFPAVRNAHLRRLVIATAALVVTMWFCSIFAIIFECRPVQAAWDWDVPNGNCINILGFFYVAASTNILTDLVLWVAPLSYFWRMNIRAREKALLCLLFSFAGFACVASILRLSQIHDLRAGDLTCRCFQVSKYPQPSNCDQTIPWLRQTGP</sequence>
<dbReference type="PANTHER" id="PTHR33048:SF131">
    <property type="entry name" value="INTEGRAL MEMBRANE PROTEIN"/>
    <property type="match status" value="1"/>
</dbReference>
<feature type="transmembrane region" description="Helical" evidence="6">
    <location>
        <begin position="151"/>
        <end position="172"/>
    </location>
</feature>
<keyword evidence="3 6" id="KW-1133">Transmembrane helix</keyword>
<name>A0A3D8SQB2_9HELO</name>
<organism evidence="8 9">
    <name type="scientific">Coleophoma cylindrospora</name>
    <dbReference type="NCBI Taxonomy" id="1849047"/>
    <lineage>
        <taxon>Eukaryota</taxon>
        <taxon>Fungi</taxon>
        <taxon>Dikarya</taxon>
        <taxon>Ascomycota</taxon>
        <taxon>Pezizomycotina</taxon>
        <taxon>Leotiomycetes</taxon>
        <taxon>Helotiales</taxon>
        <taxon>Dermateaceae</taxon>
        <taxon>Coleophoma</taxon>
    </lineage>
</organism>
<dbReference type="GO" id="GO:0016020">
    <property type="term" value="C:membrane"/>
    <property type="evidence" value="ECO:0007669"/>
    <property type="project" value="UniProtKB-SubCell"/>
</dbReference>
<evidence type="ECO:0000259" key="7">
    <source>
        <dbReference type="Pfam" id="PF20684"/>
    </source>
</evidence>
<dbReference type="EMBL" id="PDLM01000001">
    <property type="protein sequence ID" value="RDW88506.1"/>
    <property type="molecule type" value="Genomic_DNA"/>
</dbReference>
<feature type="transmembrane region" description="Helical" evidence="6">
    <location>
        <begin position="63"/>
        <end position="84"/>
    </location>
</feature>
<comment type="caution">
    <text evidence="8">The sequence shown here is derived from an EMBL/GenBank/DDBJ whole genome shotgun (WGS) entry which is preliminary data.</text>
</comment>